<feature type="region of interest" description="Disordered" evidence="8">
    <location>
        <begin position="324"/>
        <end position="366"/>
    </location>
</feature>
<comment type="caution">
    <text evidence="7">Lacks conserved residue(s) required for the propagation of feature annotation.</text>
</comment>
<evidence type="ECO:0000256" key="4">
    <source>
        <dbReference type="ARBA" id="ARBA00022801"/>
    </source>
</evidence>
<feature type="compositionally biased region" description="Basic and acidic residues" evidence="8">
    <location>
        <begin position="495"/>
        <end position="509"/>
    </location>
</feature>
<dbReference type="SMART" id="SM00631">
    <property type="entry name" value="Zn_pept"/>
    <property type="match status" value="1"/>
</dbReference>
<reference evidence="10" key="1">
    <citation type="submission" date="2021-03" db="EMBL/GenBank/DDBJ databases">
        <title>Comparative genomics and phylogenomic investigation of the class Geoglossomycetes provide insights into ecological specialization and systematics.</title>
        <authorList>
            <person name="Melie T."/>
            <person name="Pirro S."/>
            <person name="Miller A.N."/>
            <person name="Quandt A."/>
        </authorList>
    </citation>
    <scope>NUCLEOTIDE SEQUENCE</scope>
    <source>
        <strain evidence="10">GBOQ0MN5Z8</strain>
    </source>
</reference>
<evidence type="ECO:0000256" key="3">
    <source>
        <dbReference type="ARBA" id="ARBA00022670"/>
    </source>
</evidence>
<evidence type="ECO:0000256" key="6">
    <source>
        <dbReference type="ARBA" id="ARBA00023049"/>
    </source>
</evidence>
<feature type="region of interest" description="Disordered" evidence="8">
    <location>
        <begin position="488"/>
        <end position="509"/>
    </location>
</feature>
<evidence type="ECO:0000256" key="5">
    <source>
        <dbReference type="ARBA" id="ARBA00022833"/>
    </source>
</evidence>
<dbReference type="InterPro" id="IPR000834">
    <property type="entry name" value="Peptidase_M14"/>
</dbReference>
<comment type="similarity">
    <text evidence="2 7">Belongs to the peptidase M14 family.</text>
</comment>
<evidence type="ECO:0000259" key="9">
    <source>
        <dbReference type="PROSITE" id="PS52035"/>
    </source>
</evidence>
<keyword evidence="4" id="KW-0378">Hydrolase</keyword>
<feature type="compositionally biased region" description="Basic and acidic residues" evidence="8">
    <location>
        <begin position="245"/>
        <end position="265"/>
    </location>
</feature>
<evidence type="ECO:0000256" key="2">
    <source>
        <dbReference type="ARBA" id="ARBA00005988"/>
    </source>
</evidence>
<feature type="compositionally biased region" description="Basic and acidic residues" evidence="8">
    <location>
        <begin position="29"/>
        <end position="76"/>
    </location>
</feature>
<dbReference type="GO" id="GO:0006508">
    <property type="term" value="P:proteolysis"/>
    <property type="evidence" value="ECO:0007669"/>
    <property type="project" value="UniProtKB-KW"/>
</dbReference>
<evidence type="ECO:0000256" key="1">
    <source>
        <dbReference type="ARBA" id="ARBA00001947"/>
    </source>
</evidence>
<feature type="compositionally biased region" description="Polar residues" evidence="8">
    <location>
        <begin position="336"/>
        <end position="347"/>
    </location>
</feature>
<feature type="region of interest" description="Disordered" evidence="8">
    <location>
        <begin position="1"/>
        <end position="278"/>
    </location>
</feature>
<dbReference type="Pfam" id="PF14280">
    <property type="entry name" value="DUF4365"/>
    <property type="match status" value="1"/>
</dbReference>
<feature type="non-terminal residue" evidence="10">
    <location>
        <position position="1"/>
    </location>
</feature>
<dbReference type="GO" id="GO:0008270">
    <property type="term" value="F:zinc ion binding"/>
    <property type="evidence" value="ECO:0007669"/>
    <property type="project" value="InterPro"/>
</dbReference>
<dbReference type="AlphaFoldDB" id="A0A9P8KZ55"/>
<dbReference type="OrthoDB" id="3626597at2759"/>
<dbReference type="InterPro" id="IPR025375">
    <property type="entry name" value="DUF4365"/>
</dbReference>
<proteinExistence type="inferred from homology"/>
<evidence type="ECO:0000313" key="11">
    <source>
        <dbReference type="Proteomes" id="UP000698800"/>
    </source>
</evidence>
<comment type="caution">
    <text evidence="10">The sequence shown here is derived from an EMBL/GenBank/DDBJ whole genome shotgun (WGS) entry which is preliminary data.</text>
</comment>
<gene>
    <name evidence="10" type="ORF">FGG08_007588</name>
</gene>
<dbReference type="CDD" id="cd06228">
    <property type="entry name" value="M14-like"/>
    <property type="match status" value="1"/>
</dbReference>
<sequence>QRQRPADPVGEVADRGGDERLASGGRQPRRADRERAEAKLVEPHRREHTERPEQHSRQQHEPDPGRDVRRPHRPEQTGDGLRPLGRHCRRPPRPQALQQRDHGDRGERAARAGDRGDPAEDRPAERAADRQAERRSDQRAAPARRRRGDEPGERACPRERTREPLREAREIELPDRVGEAERGARQRDAAEADDHRRLDAGARGDHPARDRPHQRARRIGGLQQPPAGLADPELGGVLRQQRRQRREEHRVDEDDRADQVEDATHPRQSTFGRMGGPVWGTESEELNARGFSLYRSSRRCGRCATRKIAPRRWRCAAAARRRSAFNKSHPGAMAQNRWSAGSPSPSDVTAEPKHSPDELGEPSSFEAADERGAINACRALLERHGLVVHEVDARADYGRDLLVDLTENGEITGAVAGIQVKGDRRFFRDNATWVLSASPKDARFWADSSIPVVGVLWDRPSNSSGWCAGGSTGRQPLRMCRFEAVTQRRRRVPSRRPDDRERQHPETGPLDDWKMHVAVIDLRHNVFRRGGAGRGRAMSYLNVAEVETALQLAAGPANAGFTELITLPRITWEGRTCRAIRIHQGAAVRGGVYLLGGIHAREWGSPDILINFVRLLTDAYRAGTGLSQGGLSLDAGKVAEIVDNLDVVVFPQANPDGRHHSMTVDPMWRKNRRPAEPGDPHCTAGGGNGPGVDINRNYDFMWDFPTLFSPQAPVQTSVDPCKETYRGPSARSEPETANVAWLLDRVPSVGYFIDIHSFGEDILYNWGDDDDQTTKPEMNFRNPAFDGKRGITDSTPGGDPKKYQEYLPATDLDDLIHLGTVMRDAIATAHGRQYSVKGAVGLYPTSGTSDDYAYSRSFVDAHKGK</sequence>
<keyword evidence="11" id="KW-1185">Reference proteome</keyword>
<feature type="compositionally biased region" description="Basic and acidic residues" evidence="8">
    <location>
        <begin position="99"/>
        <end position="138"/>
    </location>
</feature>
<evidence type="ECO:0000256" key="8">
    <source>
        <dbReference type="SAM" id="MobiDB-lite"/>
    </source>
</evidence>
<dbReference type="Gene3D" id="3.40.630.10">
    <property type="entry name" value="Zn peptidases"/>
    <property type="match status" value="1"/>
</dbReference>
<keyword evidence="3" id="KW-0645">Protease</keyword>
<dbReference type="Proteomes" id="UP000698800">
    <property type="component" value="Unassembled WGS sequence"/>
</dbReference>
<dbReference type="EMBL" id="JAGHQL010000372">
    <property type="protein sequence ID" value="KAH0533716.1"/>
    <property type="molecule type" value="Genomic_DNA"/>
</dbReference>
<feature type="domain" description="Peptidase M14" evidence="9">
    <location>
        <begin position="539"/>
        <end position="865"/>
    </location>
</feature>
<organism evidence="10 11">
    <name type="scientific">Glutinoglossum americanum</name>
    <dbReference type="NCBI Taxonomy" id="1670608"/>
    <lineage>
        <taxon>Eukaryota</taxon>
        <taxon>Fungi</taxon>
        <taxon>Dikarya</taxon>
        <taxon>Ascomycota</taxon>
        <taxon>Pezizomycotina</taxon>
        <taxon>Geoglossomycetes</taxon>
        <taxon>Geoglossales</taxon>
        <taxon>Geoglossaceae</taxon>
        <taxon>Glutinoglossum</taxon>
    </lineage>
</organism>
<comment type="cofactor">
    <cofactor evidence="1">
        <name>Zn(2+)</name>
        <dbReference type="ChEBI" id="CHEBI:29105"/>
    </cofactor>
</comment>
<keyword evidence="6" id="KW-0482">Metalloprotease</keyword>
<feature type="compositionally biased region" description="Basic and acidic residues" evidence="8">
    <location>
        <begin position="12"/>
        <end position="21"/>
    </location>
</feature>
<dbReference type="Pfam" id="PF00246">
    <property type="entry name" value="Peptidase_M14"/>
    <property type="match status" value="1"/>
</dbReference>
<feature type="non-terminal residue" evidence="10">
    <location>
        <position position="865"/>
    </location>
</feature>
<accession>A0A9P8KZ55</accession>
<name>A0A9P8KZ55_9PEZI</name>
<protein>
    <recommendedName>
        <fullName evidence="9">Peptidase M14 domain-containing protein</fullName>
    </recommendedName>
</protein>
<evidence type="ECO:0000313" key="10">
    <source>
        <dbReference type="EMBL" id="KAH0533716.1"/>
    </source>
</evidence>
<dbReference type="GO" id="GO:0004181">
    <property type="term" value="F:metallocarboxypeptidase activity"/>
    <property type="evidence" value="ECO:0007669"/>
    <property type="project" value="InterPro"/>
</dbReference>
<evidence type="ECO:0000256" key="7">
    <source>
        <dbReference type="PROSITE-ProRule" id="PRU01379"/>
    </source>
</evidence>
<feature type="compositionally biased region" description="Basic and acidic residues" evidence="8">
    <location>
        <begin position="147"/>
        <end position="213"/>
    </location>
</feature>
<dbReference type="SUPFAM" id="SSF53187">
    <property type="entry name" value="Zn-dependent exopeptidases"/>
    <property type="match status" value="1"/>
</dbReference>
<dbReference type="PROSITE" id="PS52035">
    <property type="entry name" value="PEPTIDASE_M14"/>
    <property type="match status" value="1"/>
</dbReference>
<keyword evidence="5" id="KW-0862">Zinc</keyword>
<dbReference type="PANTHER" id="PTHR11705:SF143">
    <property type="entry name" value="SLL0236 PROTEIN"/>
    <property type="match status" value="1"/>
</dbReference>
<dbReference type="PANTHER" id="PTHR11705">
    <property type="entry name" value="PROTEASE FAMILY M14 CARBOXYPEPTIDASE A,B"/>
    <property type="match status" value="1"/>
</dbReference>